<evidence type="ECO:0000313" key="3">
    <source>
        <dbReference type="EMBL" id="KAF5732373.1"/>
    </source>
</evidence>
<name>A0A7J7CE16_TRIWF</name>
<evidence type="ECO:0000256" key="1">
    <source>
        <dbReference type="ARBA" id="ARBA00004906"/>
    </source>
</evidence>
<gene>
    <name evidence="3" type="ORF">HS088_TW18G01067</name>
</gene>
<feature type="compositionally biased region" description="Basic and acidic residues" evidence="2">
    <location>
        <begin position="97"/>
        <end position="110"/>
    </location>
</feature>
<dbReference type="Proteomes" id="UP000593562">
    <property type="component" value="Unassembled WGS sequence"/>
</dbReference>
<keyword evidence="4" id="KW-1185">Reference proteome</keyword>
<dbReference type="SUPFAM" id="SSF81382">
    <property type="entry name" value="Skp1 dimerisation domain-like"/>
    <property type="match status" value="1"/>
</dbReference>
<organism evidence="3 4">
    <name type="scientific">Tripterygium wilfordii</name>
    <name type="common">Thunder God vine</name>
    <dbReference type="NCBI Taxonomy" id="458696"/>
    <lineage>
        <taxon>Eukaryota</taxon>
        <taxon>Viridiplantae</taxon>
        <taxon>Streptophyta</taxon>
        <taxon>Embryophyta</taxon>
        <taxon>Tracheophyta</taxon>
        <taxon>Spermatophyta</taxon>
        <taxon>Magnoliopsida</taxon>
        <taxon>eudicotyledons</taxon>
        <taxon>Gunneridae</taxon>
        <taxon>Pentapetalae</taxon>
        <taxon>rosids</taxon>
        <taxon>fabids</taxon>
        <taxon>Celastrales</taxon>
        <taxon>Celastraceae</taxon>
        <taxon>Tripterygium</taxon>
    </lineage>
</organism>
<comment type="pathway">
    <text evidence="1">Protein modification; protein ubiquitination.</text>
</comment>
<dbReference type="AlphaFoldDB" id="A0A7J7CE16"/>
<sequence length="110" mass="12081">MDTKRLCALASAADSLKLRPLVNLTSRALAHVTEGKTPEIHETFHLPGDLTEELDACSSPGHNDEVSHMILKSQDSSALPSSPQLELDNGDDDDLDPAMKEELDRFDDHF</sequence>
<dbReference type="GO" id="GO:0006511">
    <property type="term" value="P:ubiquitin-dependent protein catabolic process"/>
    <property type="evidence" value="ECO:0007669"/>
    <property type="project" value="InterPro"/>
</dbReference>
<feature type="region of interest" description="Disordered" evidence="2">
    <location>
        <begin position="73"/>
        <end position="110"/>
    </location>
</feature>
<feature type="compositionally biased region" description="Polar residues" evidence="2">
    <location>
        <begin position="73"/>
        <end position="84"/>
    </location>
</feature>
<protein>
    <submittedName>
        <fullName evidence="3">Uncharacterized protein</fullName>
    </submittedName>
</protein>
<dbReference type="InterPro" id="IPR011333">
    <property type="entry name" value="SKP1/BTB/POZ_sf"/>
</dbReference>
<dbReference type="InParanoid" id="A0A7J7CE16"/>
<dbReference type="InterPro" id="IPR036296">
    <property type="entry name" value="SKP1-like_dim_sf"/>
</dbReference>
<evidence type="ECO:0000313" key="4">
    <source>
        <dbReference type="Proteomes" id="UP000593562"/>
    </source>
</evidence>
<evidence type="ECO:0000256" key="2">
    <source>
        <dbReference type="SAM" id="MobiDB-lite"/>
    </source>
</evidence>
<reference evidence="3 4" key="1">
    <citation type="journal article" date="2020" name="Nat. Commun.">
        <title>Genome of Tripterygium wilfordii and identification of cytochrome P450 involved in triptolide biosynthesis.</title>
        <authorList>
            <person name="Tu L."/>
            <person name="Su P."/>
            <person name="Zhang Z."/>
            <person name="Gao L."/>
            <person name="Wang J."/>
            <person name="Hu T."/>
            <person name="Zhou J."/>
            <person name="Zhang Y."/>
            <person name="Zhao Y."/>
            <person name="Liu Y."/>
            <person name="Song Y."/>
            <person name="Tong Y."/>
            <person name="Lu Y."/>
            <person name="Yang J."/>
            <person name="Xu C."/>
            <person name="Jia M."/>
            <person name="Peters R.J."/>
            <person name="Huang L."/>
            <person name="Gao W."/>
        </authorList>
    </citation>
    <scope>NUCLEOTIDE SEQUENCE [LARGE SCALE GENOMIC DNA]</scope>
    <source>
        <strain evidence="4">cv. XIE 37</strain>
        <tissue evidence="3">Leaf</tissue>
    </source>
</reference>
<dbReference type="Gene3D" id="3.30.710.10">
    <property type="entry name" value="Potassium Channel Kv1.1, Chain A"/>
    <property type="match status" value="1"/>
</dbReference>
<dbReference type="EMBL" id="JAAARO010000018">
    <property type="protein sequence ID" value="KAF5732373.1"/>
    <property type="molecule type" value="Genomic_DNA"/>
</dbReference>
<proteinExistence type="predicted"/>
<accession>A0A7J7CE16</accession>
<comment type="caution">
    <text evidence="3">The sequence shown here is derived from an EMBL/GenBank/DDBJ whole genome shotgun (WGS) entry which is preliminary data.</text>
</comment>